<organism evidence="2 3">
    <name type="scientific">Steinernema glaseri</name>
    <dbReference type="NCBI Taxonomy" id="37863"/>
    <lineage>
        <taxon>Eukaryota</taxon>
        <taxon>Metazoa</taxon>
        <taxon>Ecdysozoa</taxon>
        <taxon>Nematoda</taxon>
        <taxon>Chromadorea</taxon>
        <taxon>Rhabditida</taxon>
        <taxon>Tylenchina</taxon>
        <taxon>Panagrolaimomorpha</taxon>
        <taxon>Strongyloidoidea</taxon>
        <taxon>Steinernematidae</taxon>
        <taxon>Steinernema</taxon>
    </lineage>
</organism>
<protein>
    <submittedName>
        <fullName evidence="3">G_PROTEIN_RECEP_F1_2 domain-containing protein</fullName>
    </submittedName>
</protein>
<evidence type="ECO:0000313" key="3">
    <source>
        <dbReference type="WBParaSite" id="L893_g11641.t1"/>
    </source>
</evidence>
<keyword evidence="2" id="KW-1185">Reference proteome</keyword>
<keyword evidence="1" id="KW-1133">Transmembrane helix</keyword>
<dbReference type="InterPro" id="IPR019424">
    <property type="entry name" value="7TM_GPCR_Srsx"/>
</dbReference>
<dbReference type="SUPFAM" id="SSF81321">
    <property type="entry name" value="Family A G protein-coupled receptor-like"/>
    <property type="match status" value="1"/>
</dbReference>
<name>A0A1I7Y111_9BILA</name>
<keyword evidence="1" id="KW-0472">Membrane</keyword>
<proteinExistence type="predicted"/>
<dbReference type="PANTHER" id="PTHR23360:SF37">
    <property type="entry name" value="G-PROTEIN COUPLED RECEPTORS FAMILY 1 PROFILE DOMAIN-CONTAINING PROTEIN"/>
    <property type="match status" value="1"/>
</dbReference>
<accession>A0A1I7Y111</accession>
<evidence type="ECO:0000256" key="1">
    <source>
        <dbReference type="SAM" id="Phobius"/>
    </source>
</evidence>
<feature type="transmembrane region" description="Helical" evidence="1">
    <location>
        <begin position="39"/>
        <end position="62"/>
    </location>
</feature>
<reference evidence="3" key="1">
    <citation type="submission" date="2016-11" db="UniProtKB">
        <authorList>
            <consortium name="WormBaseParasite"/>
        </authorList>
    </citation>
    <scope>IDENTIFICATION</scope>
</reference>
<dbReference type="AlphaFoldDB" id="A0A1I7Y111"/>
<dbReference type="InterPro" id="IPR047130">
    <property type="entry name" value="7TM_GPCR_Srsx_nematod"/>
</dbReference>
<keyword evidence="1" id="KW-0812">Transmembrane</keyword>
<dbReference type="WBParaSite" id="L893_g11641.t1">
    <property type="protein sequence ID" value="L893_g11641.t1"/>
    <property type="gene ID" value="L893_g11641"/>
</dbReference>
<dbReference type="Pfam" id="PF10320">
    <property type="entry name" value="7TM_GPCR_Srsx"/>
    <property type="match status" value="1"/>
</dbReference>
<dbReference type="PANTHER" id="PTHR23360">
    <property type="entry name" value="G-PROTEIN COUPLED RECEPTORS FAMILY 1 PROFILE DOMAIN-CONTAINING PROTEIN-RELATED"/>
    <property type="match status" value="1"/>
</dbReference>
<evidence type="ECO:0000313" key="2">
    <source>
        <dbReference type="Proteomes" id="UP000095287"/>
    </source>
</evidence>
<feature type="transmembrane region" description="Helical" evidence="1">
    <location>
        <begin position="6"/>
        <end position="27"/>
    </location>
</feature>
<sequence length="91" mass="9957">MEDRAIGGTLILCISAFGLFGNVNIVVATLRKPQLRSKCGILICLMAVYDTICLLFEVGSGIRMVSRISWDRQTCFKANGAYFCVQMVSAS</sequence>
<dbReference type="Gene3D" id="1.20.1070.10">
    <property type="entry name" value="Rhodopsin 7-helix transmembrane proteins"/>
    <property type="match status" value="1"/>
</dbReference>
<dbReference type="Proteomes" id="UP000095287">
    <property type="component" value="Unplaced"/>
</dbReference>